<protein>
    <submittedName>
        <fullName evidence="1">Notoamide biosynthesis cluster protein O</fullName>
    </submittedName>
</protein>
<accession>A0ACA9Y2A4</accession>
<evidence type="ECO:0000313" key="2">
    <source>
        <dbReference type="Proteomes" id="UP001152531"/>
    </source>
</evidence>
<sequence>MTKVSSFYRASYTQAIIIGFLSFLAPGIFSAIQGLGAGGLKTPTTANAAYALSAGVLVITAPLSAVAANKFGLKPTLIFGTLGYAIYSASLYENSRSGNQWFLLFGAACSGLTGGPFWTAEAAVAVSYPEEKLRGRFIATWQFLNKFGTIIAGAISLSLNIKGKTGGSVSLETYIVLFSLQCLAPFVSLLLSPPEKVIRSDGERVKTNITDQTVGERFKDLWRVFTKKQILFLSPGFLGAVWLGTWQGNYTAKYFSVRARSLYSFATAILCMFVDFIMGWLLDLKFRRSKKVQISWYAIVTIMTGYYIYAFIMQSKFDKNDPGAMDWNDPGFLRAYVPFLLFRIGVEAIFNWVYYCLGSIPLTPAEITIGVSLIRCCESLGQCLSFAVGAVNKSNMVNLSVSAAIFFACVPSVTYATTLCTDESPLVENEVDVNGDNESEIEIHVEKDDLKKSNVSVDVYPVENEKA</sequence>
<comment type="caution">
    <text evidence="1">The sequence shown here is derived from an EMBL/GenBank/DDBJ whole genome shotgun (WGS) entry which is preliminary data.</text>
</comment>
<reference evidence="1" key="1">
    <citation type="submission" date="2022-06" db="EMBL/GenBank/DDBJ databases">
        <authorList>
            <person name="Legras J.-L."/>
            <person name="Devillers H."/>
            <person name="Grondin C."/>
        </authorList>
    </citation>
    <scope>NUCLEOTIDE SEQUENCE</scope>
    <source>
        <strain evidence="1">CLIB 1444</strain>
    </source>
</reference>
<evidence type="ECO:0000313" key="1">
    <source>
        <dbReference type="EMBL" id="CAH6719063.1"/>
    </source>
</evidence>
<gene>
    <name evidence="1" type="ORF">CLIB1444_02S00122</name>
</gene>
<name>A0ACA9Y2A4_9ASCO</name>
<proteinExistence type="predicted"/>
<dbReference type="Proteomes" id="UP001152531">
    <property type="component" value="Unassembled WGS sequence"/>
</dbReference>
<organism evidence="1 2">
    <name type="scientific">[Candida] jaroonii</name>
    <dbReference type="NCBI Taxonomy" id="467808"/>
    <lineage>
        <taxon>Eukaryota</taxon>
        <taxon>Fungi</taxon>
        <taxon>Dikarya</taxon>
        <taxon>Ascomycota</taxon>
        <taxon>Saccharomycotina</taxon>
        <taxon>Pichiomycetes</taxon>
        <taxon>Debaryomycetaceae</taxon>
        <taxon>Yamadazyma</taxon>
    </lineage>
</organism>
<keyword evidence="2" id="KW-1185">Reference proteome</keyword>
<dbReference type="EMBL" id="CALSDN010000002">
    <property type="protein sequence ID" value="CAH6719063.1"/>
    <property type="molecule type" value="Genomic_DNA"/>
</dbReference>